<accession>A0A7M5VGZ8</accession>
<keyword evidence="5" id="KW-0223">Dioxygenase</keyword>
<evidence type="ECO:0000256" key="5">
    <source>
        <dbReference type="ARBA" id="ARBA00022964"/>
    </source>
</evidence>
<evidence type="ECO:0000259" key="9">
    <source>
        <dbReference type="PROSITE" id="PS51471"/>
    </source>
</evidence>
<comment type="cofactor">
    <cofactor evidence="1">
        <name>L-ascorbate</name>
        <dbReference type="ChEBI" id="CHEBI:38290"/>
    </cofactor>
</comment>
<dbReference type="InterPro" id="IPR005123">
    <property type="entry name" value="Oxoglu/Fe-dep_dioxygenase_dom"/>
</dbReference>
<dbReference type="InterPro" id="IPR006620">
    <property type="entry name" value="Pro_4_hyd_alph"/>
</dbReference>
<dbReference type="AlphaFoldDB" id="A0A7M5VGZ8"/>
<reference evidence="10" key="1">
    <citation type="submission" date="2021-01" db="UniProtKB">
        <authorList>
            <consortium name="EnsemblMetazoa"/>
        </authorList>
    </citation>
    <scope>IDENTIFICATION</scope>
</reference>
<feature type="domain" description="Fe2OG dioxygenase" evidence="9">
    <location>
        <begin position="281"/>
        <end position="437"/>
    </location>
</feature>
<dbReference type="PROSITE" id="PS51471">
    <property type="entry name" value="FE2OG_OXY"/>
    <property type="match status" value="1"/>
</dbReference>
<dbReference type="GO" id="GO:0031418">
    <property type="term" value="F:L-ascorbic acid binding"/>
    <property type="evidence" value="ECO:0007669"/>
    <property type="project" value="UniProtKB-KW"/>
</dbReference>
<keyword evidence="8" id="KW-0732">Signal</keyword>
<dbReference type="GO" id="GO:0005783">
    <property type="term" value="C:endoplasmic reticulum"/>
    <property type="evidence" value="ECO:0007669"/>
    <property type="project" value="TreeGrafter"/>
</dbReference>
<keyword evidence="11" id="KW-1185">Reference proteome</keyword>
<evidence type="ECO:0000256" key="3">
    <source>
        <dbReference type="ARBA" id="ARBA00022837"/>
    </source>
</evidence>
<feature type="signal peptide" evidence="8">
    <location>
        <begin position="1"/>
        <end position="23"/>
    </location>
</feature>
<dbReference type="OrthoDB" id="420380at2759"/>
<keyword evidence="4" id="KW-0847">Vitamin C</keyword>
<dbReference type="SUPFAM" id="SSF47473">
    <property type="entry name" value="EF-hand"/>
    <property type="match status" value="1"/>
</dbReference>
<name>A0A7M5VGZ8_9CNID</name>
<dbReference type="Pfam" id="PF13640">
    <property type="entry name" value="2OG-FeII_Oxy_3"/>
    <property type="match status" value="1"/>
</dbReference>
<dbReference type="Gene3D" id="2.60.120.620">
    <property type="entry name" value="q2cbj1_9rhob like domain"/>
    <property type="match status" value="1"/>
</dbReference>
<proteinExistence type="predicted"/>
<dbReference type="EnsemblMetazoa" id="CLYHEMT012339.3">
    <property type="protein sequence ID" value="CLYHEMP012339.3"/>
    <property type="gene ID" value="CLYHEMG012339"/>
</dbReference>
<dbReference type="InterPro" id="IPR018247">
    <property type="entry name" value="EF_Hand_1_Ca_BS"/>
</dbReference>
<evidence type="ECO:0000256" key="4">
    <source>
        <dbReference type="ARBA" id="ARBA00022896"/>
    </source>
</evidence>
<keyword evidence="2" id="KW-0479">Metal-binding</keyword>
<evidence type="ECO:0000256" key="6">
    <source>
        <dbReference type="ARBA" id="ARBA00023002"/>
    </source>
</evidence>
<protein>
    <recommendedName>
        <fullName evidence="9">Fe2OG dioxygenase domain-containing protein</fullName>
    </recommendedName>
</protein>
<dbReference type="GO" id="GO:0004656">
    <property type="term" value="F:procollagen-proline 4-dioxygenase activity"/>
    <property type="evidence" value="ECO:0007669"/>
    <property type="project" value="TreeGrafter"/>
</dbReference>
<feature type="chain" id="PRO_5033596698" description="Fe2OG dioxygenase domain-containing protein" evidence="8">
    <location>
        <begin position="24"/>
        <end position="465"/>
    </location>
</feature>
<dbReference type="InterPro" id="IPR045054">
    <property type="entry name" value="P4HA-like"/>
</dbReference>
<dbReference type="Proteomes" id="UP000594262">
    <property type="component" value="Unplaced"/>
</dbReference>
<dbReference type="PANTHER" id="PTHR10869">
    <property type="entry name" value="PROLYL 4-HYDROXYLASE ALPHA SUBUNIT"/>
    <property type="match status" value="1"/>
</dbReference>
<keyword evidence="6" id="KW-0560">Oxidoreductase</keyword>
<sequence length="465" mass="53896">MKNHHILFSTLATLLLIVHFVKLEETEIAEEGHCDGDEPCFFDDIDDEEDASVPVTLRKDGDEKQNGEYPVFDHLSRLDGVKVGDVLKKVVNGKTYELHTRSLKPLLFEIPNAITEDEILHIRERAKFFTDGLIQSEARGGLTPMDNFKPSKKKGKGLGPAADFVNWDLDENKIIDLNEVQLFCRNYNFLYFDEKEIIEMFKRVEITEFDDGKITPEEFETLNTLGIEDYLNIVMREHPKHRQRTSDQVWLPMSEEYDVVLSNLRNRFGEIFKIPQRVLLGSEHMQIVRYKPGGHYHAHHDTETHKATNKPCCHHTSTATIKQHGRCRLCRFMTIMFYLEKPEEGGETAFPAADNITYSDAEFRRHGYPAKDLFNLNEHCYDSNLVVKPQKRSAVAWYNHHVDANTGWLGEIDDWSLHGGCEVRKGEKWIANLWLTAPYAGEETKLSMYSAEYMEMMRDRGEDLY</sequence>
<organism evidence="10 11">
    <name type="scientific">Clytia hemisphaerica</name>
    <dbReference type="NCBI Taxonomy" id="252671"/>
    <lineage>
        <taxon>Eukaryota</taxon>
        <taxon>Metazoa</taxon>
        <taxon>Cnidaria</taxon>
        <taxon>Hydrozoa</taxon>
        <taxon>Hydroidolina</taxon>
        <taxon>Leptothecata</taxon>
        <taxon>Obeliida</taxon>
        <taxon>Clytiidae</taxon>
        <taxon>Clytia</taxon>
    </lineage>
</organism>
<evidence type="ECO:0000256" key="2">
    <source>
        <dbReference type="ARBA" id="ARBA00022723"/>
    </source>
</evidence>
<dbReference type="PANTHER" id="PTHR10869:SF246">
    <property type="entry name" value="TRANSMEMBRANE PROLYL 4-HYDROXYLASE"/>
    <property type="match status" value="1"/>
</dbReference>
<dbReference type="InterPro" id="IPR011992">
    <property type="entry name" value="EF-hand-dom_pair"/>
</dbReference>
<keyword evidence="7" id="KW-0408">Iron</keyword>
<dbReference type="EnsemblMetazoa" id="CLYHEMT012339.2">
    <property type="protein sequence ID" value="CLYHEMP012339.2"/>
    <property type="gene ID" value="CLYHEMG012339"/>
</dbReference>
<dbReference type="RefSeq" id="XP_066927285.1">
    <property type="nucleotide sequence ID" value="XM_067071184.1"/>
</dbReference>
<dbReference type="InterPro" id="IPR044862">
    <property type="entry name" value="Pro_4_hyd_alph_FE2OG_OXY"/>
</dbReference>
<dbReference type="PROSITE" id="PS00018">
    <property type="entry name" value="EF_HAND_1"/>
    <property type="match status" value="1"/>
</dbReference>
<evidence type="ECO:0000256" key="7">
    <source>
        <dbReference type="ARBA" id="ARBA00023004"/>
    </source>
</evidence>
<evidence type="ECO:0000313" key="11">
    <source>
        <dbReference type="Proteomes" id="UP000594262"/>
    </source>
</evidence>
<dbReference type="GO" id="GO:0005506">
    <property type="term" value="F:iron ion binding"/>
    <property type="evidence" value="ECO:0007669"/>
    <property type="project" value="InterPro"/>
</dbReference>
<evidence type="ECO:0000313" key="10">
    <source>
        <dbReference type="EnsemblMetazoa" id="CLYHEMP012339.2"/>
    </source>
</evidence>
<keyword evidence="3" id="KW-0106">Calcium</keyword>
<evidence type="ECO:0000256" key="1">
    <source>
        <dbReference type="ARBA" id="ARBA00001961"/>
    </source>
</evidence>
<dbReference type="SMART" id="SM00702">
    <property type="entry name" value="P4Hc"/>
    <property type="match status" value="1"/>
</dbReference>
<evidence type="ECO:0000256" key="8">
    <source>
        <dbReference type="SAM" id="SignalP"/>
    </source>
</evidence>
<dbReference type="GeneID" id="136814763"/>